<keyword evidence="1" id="KW-0812">Transmembrane</keyword>
<reference evidence="2 3" key="1">
    <citation type="submission" date="2021-03" db="EMBL/GenBank/DDBJ databases">
        <title>Whole genome shotgun sequence of Actinoplanes toevensis NBRC 105298.</title>
        <authorList>
            <person name="Komaki H."/>
            <person name="Tamura T."/>
        </authorList>
    </citation>
    <scope>NUCLEOTIDE SEQUENCE [LARGE SCALE GENOMIC DNA]</scope>
    <source>
        <strain evidence="2 3">NBRC 105298</strain>
    </source>
</reference>
<name>A0A919W4D8_9ACTN</name>
<dbReference type="AlphaFoldDB" id="A0A919W4D8"/>
<keyword evidence="3" id="KW-1185">Reference proteome</keyword>
<organism evidence="2 3">
    <name type="scientific">Paractinoplanes toevensis</name>
    <dbReference type="NCBI Taxonomy" id="571911"/>
    <lineage>
        <taxon>Bacteria</taxon>
        <taxon>Bacillati</taxon>
        <taxon>Actinomycetota</taxon>
        <taxon>Actinomycetes</taxon>
        <taxon>Micromonosporales</taxon>
        <taxon>Micromonosporaceae</taxon>
        <taxon>Paractinoplanes</taxon>
    </lineage>
</organism>
<dbReference type="Proteomes" id="UP000677082">
    <property type="component" value="Unassembled WGS sequence"/>
</dbReference>
<dbReference type="EMBL" id="BOQN01000071">
    <property type="protein sequence ID" value="GIM93859.1"/>
    <property type="molecule type" value="Genomic_DNA"/>
</dbReference>
<gene>
    <name evidence="2" type="ORF">Ato02nite_056520</name>
</gene>
<feature type="transmembrane region" description="Helical" evidence="1">
    <location>
        <begin position="145"/>
        <end position="162"/>
    </location>
</feature>
<feature type="transmembrane region" description="Helical" evidence="1">
    <location>
        <begin position="106"/>
        <end position="125"/>
    </location>
</feature>
<comment type="caution">
    <text evidence="2">The sequence shown here is derived from an EMBL/GenBank/DDBJ whole genome shotgun (WGS) entry which is preliminary data.</text>
</comment>
<evidence type="ECO:0000313" key="2">
    <source>
        <dbReference type="EMBL" id="GIM93859.1"/>
    </source>
</evidence>
<evidence type="ECO:0000313" key="3">
    <source>
        <dbReference type="Proteomes" id="UP000677082"/>
    </source>
</evidence>
<dbReference type="RefSeq" id="WP_213009656.1">
    <property type="nucleotide sequence ID" value="NZ_BOQN01000071.1"/>
</dbReference>
<accession>A0A919W4D8</accession>
<evidence type="ECO:0000256" key="1">
    <source>
        <dbReference type="SAM" id="Phobius"/>
    </source>
</evidence>
<feature type="transmembrane region" description="Helical" evidence="1">
    <location>
        <begin position="20"/>
        <end position="46"/>
    </location>
</feature>
<sequence>MTPVDAPTARPPREWEARTFALIAAIAAATLLGILLLVTDLALRSYLVAEGADGLSPLVAWMVEHWEAISVLFLLLGFGYLAGFYWWRSSTRAMLRSAGDETGKSVVHWTVAAFYLALTGSFTLALAGESTDDPVELLQWDAVRMGLRLVGLAFLLTAVWQIRDQVRTQVAGSGIILRPARRRLEPLNLAASAPALAAVARADLPSADDDFWLGVAALGDGVAVLETTDAVARRWLLVDGDLDAVRSALPAGAVVTVFPQPPAATETEGFTPPPAEEYYGLLEDDGALWYQTVRPNRVEAFLARARRARRWALYPTESPDALVAEVR</sequence>
<proteinExistence type="predicted"/>
<protein>
    <submittedName>
        <fullName evidence="2">Uncharacterized protein</fullName>
    </submittedName>
</protein>
<keyword evidence="1" id="KW-0472">Membrane</keyword>
<feature type="transmembrane region" description="Helical" evidence="1">
    <location>
        <begin position="66"/>
        <end position="86"/>
    </location>
</feature>
<keyword evidence="1" id="KW-1133">Transmembrane helix</keyword>